<dbReference type="InterPro" id="IPR045151">
    <property type="entry name" value="DCAF8"/>
</dbReference>
<dbReference type="InterPro" id="IPR036322">
    <property type="entry name" value="WD40_repeat_dom_sf"/>
</dbReference>
<keyword evidence="1 3" id="KW-0853">WD repeat</keyword>
<feature type="region of interest" description="Disordered" evidence="4">
    <location>
        <begin position="658"/>
        <end position="710"/>
    </location>
</feature>
<feature type="region of interest" description="Disordered" evidence="4">
    <location>
        <begin position="892"/>
        <end position="918"/>
    </location>
</feature>
<dbReference type="PROSITE" id="PS50082">
    <property type="entry name" value="WD_REPEATS_2"/>
    <property type="match status" value="1"/>
</dbReference>
<feature type="compositionally biased region" description="Low complexity" evidence="4">
    <location>
        <begin position="1154"/>
        <end position="1189"/>
    </location>
</feature>
<evidence type="ECO:0000256" key="1">
    <source>
        <dbReference type="ARBA" id="ARBA00022574"/>
    </source>
</evidence>
<dbReference type="InterPro" id="IPR001680">
    <property type="entry name" value="WD40_rpt"/>
</dbReference>
<evidence type="ECO:0000256" key="4">
    <source>
        <dbReference type="SAM" id="MobiDB-lite"/>
    </source>
</evidence>
<reference evidence="5" key="1">
    <citation type="submission" date="2022-06" db="EMBL/GenBank/DDBJ databases">
        <authorList>
            <person name="Berger JAMES D."/>
            <person name="Berger JAMES D."/>
        </authorList>
    </citation>
    <scope>NUCLEOTIDE SEQUENCE [LARGE SCALE GENOMIC DNA]</scope>
</reference>
<reference evidence="6" key="2">
    <citation type="submission" date="2023-11" db="UniProtKB">
        <authorList>
            <consortium name="WormBaseParasite"/>
        </authorList>
    </citation>
    <scope>IDENTIFICATION</scope>
</reference>
<dbReference type="InterPro" id="IPR015943">
    <property type="entry name" value="WD40/YVTN_repeat-like_dom_sf"/>
</dbReference>
<dbReference type="PANTHER" id="PTHR15574:SF21">
    <property type="entry name" value="DDB1- AND CUL4-ASSOCIATED FACTOR 8"/>
    <property type="match status" value="1"/>
</dbReference>
<feature type="compositionally biased region" description="Low complexity" evidence="4">
    <location>
        <begin position="658"/>
        <end position="704"/>
    </location>
</feature>
<evidence type="ECO:0000256" key="2">
    <source>
        <dbReference type="ARBA" id="ARBA00022737"/>
    </source>
</evidence>
<feature type="compositionally biased region" description="Polar residues" evidence="4">
    <location>
        <begin position="899"/>
        <end position="917"/>
    </location>
</feature>
<dbReference type="PANTHER" id="PTHR15574">
    <property type="entry name" value="WD REPEAT DOMAIN-CONTAINING FAMILY"/>
    <property type="match status" value="1"/>
</dbReference>
<accession>A0AA85JN56</accession>
<feature type="compositionally biased region" description="Low complexity" evidence="4">
    <location>
        <begin position="994"/>
        <end position="1023"/>
    </location>
</feature>
<proteinExistence type="predicted"/>
<feature type="region of interest" description="Disordered" evidence="4">
    <location>
        <begin position="1062"/>
        <end position="1138"/>
    </location>
</feature>
<sequence>MHVVDAELDSQESLDDNIVNNSMSSSSDDDSYSRNVHSLSSFNLQPRDGNYSKYKKQLDCDLRIGSAYYIGTTINPNFNPSTEQHKTMKDVDKTVRSQAFLRHPFNLLLAREQGDIGAASKSRRLRYRASRWITEGHQRYNGLQIYGNRCKGVLYPDAQTFQENIQGSLWAVNRLHLENKFECHYGCVNALNFNSKGNLIASGSDDLRVVITNWMTGEQMWNYRTGHSMNIFHVKFIPESNDLKIVSCACDSEVRLALLSPAGGLAGPTRLLAKHTRSCHKLSIPEGEPNIVLSAGADGRVFSSDVRTSTAHKILHLAYSEFFSIASNPVRSHEFALCGRSESLVRIYDRRKVNKQDPKKGLLHTFGVEHLRGNRRQSTTLDTVSRRVAMNSLSSRRHLSIDSDSDSDSDTNLLSSLTAQLGRGVRAVLSGLGGRARAALLSGNTNDSSIPADLTDDFALTMYSVTAAVYSPQGDAILLSYNDDDIYLFDVNHLDKPYLHKYSGHRNMQTIVGATFFGPNGEYVVSGSDDGYFYLWDRESEGLVQWLHADIGGAVNIIESHPTLPVLASAGLDYDFKIWSPLCPLYAEEDEAFSHLKYSTTRINSDVLRLRKSKLAKAFFPNNDFINNTTTNNNNNTEMESLRKLLSDKTNGISISIDSLTSSSSSSAPSSSSSSSSSSSASSTSSSSSSSLSTSEEEMTSASTNHHIDECDNVKNAKNEKQIAHEFINTSTEEYSVDMGSPSLSSSSSAGVTAAAAVYTLSKSRKRRHPTTDVIFNDDIEAGDNNIAHHVTNHNNVDYCTEQNDDMLQVENNNSNSNNNTIKQEMNGITSEIINPQEFPPLSKQPKRSSPSSSQVLPTCSTSNTIHNNNNNNSVEQVSKIHENDDKTIKEMPKKTVGYQDNNNSKSGESQSSTSDRIQPRIPQYLLPFNQIDLQLRVGQNWVNRACERSQLECLDDRSFRILTAIESVAELRPIGVNNTDDDDDDDDSDSDTDSSSNNSSSSDSNYNNTAAAATTTNNNSNRANDDDDDGDNNNHVNDNSCNAFEFIQSAVVMLDDHFNLPVNRRGTTTTTRRRRSRRRRTRRRNYDDDDNNNTNNNNSNIEQSEETLATRDREEGSGEHSSSDGDDDNNNNSNSNNIASRISSFLANEFNCSSDSESTFSSSSSSSSSPSTSNRSSLSSSMLTGVSLLRRKFS</sequence>
<dbReference type="Proteomes" id="UP000050795">
    <property type="component" value="Unassembled WGS sequence"/>
</dbReference>
<name>A0AA85JN56_TRIRE</name>
<protein>
    <recommendedName>
        <fullName evidence="7">WD_REPEATS_REGION domain-containing protein</fullName>
    </recommendedName>
</protein>
<organism evidence="5 6">
    <name type="scientific">Trichobilharzia regenti</name>
    <name type="common">Nasal bird schistosome</name>
    <dbReference type="NCBI Taxonomy" id="157069"/>
    <lineage>
        <taxon>Eukaryota</taxon>
        <taxon>Metazoa</taxon>
        <taxon>Spiralia</taxon>
        <taxon>Lophotrochozoa</taxon>
        <taxon>Platyhelminthes</taxon>
        <taxon>Trematoda</taxon>
        <taxon>Digenea</taxon>
        <taxon>Strigeidida</taxon>
        <taxon>Schistosomatoidea</taxon>
        <taxon>Schistosomatidae</taxon>
        <taxon>Trichobilharzia</taxon>
    </lineage>
</organism>
<feature type="region of interest" description="Disordered" evidence="4">
    <location>
        <begin position="836"/>
        <end position="875"/>
    </location>
</feature>
<feature type="compositionally biased region" description="Basic residues" evidence="4">
    <location>
        <begin position="1072"/>
        <end position="1084"/>
    </location>
</feature>
<feature type="compositionally biased region" description="Low complexity" evidence="4">
    <location>
        <begin position="16"/>
        <end position="26"/>
    </location>
</feature>
<dbReference type="Pfam" id="PF00400">
    <property type="entry name" value="WD40"/>
    <property type="match status" value="2"/>
</dbReference>
<dbReference type="AlphaFoldDB" id="A0AA85JN56"/>
<feature type="repeat" description="WD" evidence="3">
    <location>
        <begin position="505"/>
        <end position="537"/>
    </location>
</feature>
<feature type="compositionally biased region" description="Acidic residues" evidence="4">
    <location>
        <begin position="1"/>
        <end position="15"/>
    </location>
</feature>
<dbReference type="GO" id="GO:0080008">
    <property type="term" value="C:Cul4-RING E3 ubiquitin ligase complex"/>
    <property type="evidence" value="ECO:0007669"/>
    <property type="project" value="TreeGrafter"/>
</dbReference>
<keyword evidence="5" id="KW-1185">Reference proteome</keyword>
<evidence type="ECO:0000313" key="6">
    <source>
        <dbReference type="WBParaSite" id="TREG1_31820.1"/>
    </source>
</evidence>
<evidence type="ECO:0000313" key="5">
    <source>
        <dbReference type="Proteomes" id="UP000050795"/>
    </source>
</evidence>
<feature type="compositionally biased region" description="Acidic residues" evidence="4">
    <location>
        <begin position="980"/>
        <end position="993"/>
    </location>
</feature>
<feature type="compositionally biased region" description="Basic and acidic residues" evidence="4">
    <location>
        <begin position="1109"/>
        <end position="1124"/>
    </location>
</feature>
<dbReference type="WBParaSite" id="TREG1_31820.1">
    <property type="protein sequence ID" value="TREG1_31820.1"/>
    <property type="gene ID" value="TREG1_31820"/>
</dbReference>
<evidence type="ECO:0008006" key="7">
    <source>
        <dbReference type="Google" id="ProtNLM"/>
    </source>
</evidence>
<feature type="compositionally biased region" description="Low complexity" evidence="4">
    <location>
        <begin position="840"/>
        <end position="858"/>
    </location>
</feature>
<dbReference type="Gene3D" id="2.130.10.10">
    <property type="entry name" value="YVTN repeat-like/Quinoprotein amine dehydrogenase"/>
    <property type="match status" value="3"/>
</dbReference>
<dbReference type="GO" id="GO:0005737">
    <property type="term" value="C:cytoplasm"/>
    <property type="evidence" value="ECO:0007669"/>
    <property type="project" value="TreeGrafter"/>
</dbReference>
<dbReference type="SMART" id="SM00320">
    <property type="entry name" value="WD40"/>
    <property type="match status" value="6"/>
</dbReference>
<feature type="region of interest" description="Disordered" evidence="4">
    <location>
        <begin position="1153"/>
        <end position="1195"/>
    </location>
</feature>
<feature type="region of interest" description="Disordered" evidence="4">
    <location>
        <begin position="974"/>
        <end position="1037"/>
    </location>
</feature>
<dbReference type="SUPFAM" id="SSF50978">
    <property type="entry name" value="WD40 repeat-like"/>
    <property type="match status" value="1"/>
</dbReference>
<keyword evidence="2" id="KW-0677">Repeat</keyword>
<evidence type="ECO:0000256" key="3">
    <source>
        <dbReference type="PROSITE-ProRule" id="PRU00221"/>
    </source>
</evidence>
<feature type="region of interest" description="Disordered" evidence="4">
    <location>
        <begin position="1"/>
        <end position="35"/>
    </location>
</feature>